<evidence type="ECO:0000259" key="1">
    <source>
        <dbReference type="PROSITE" id="PS51725"/>
    </source>
</evidence>
<name>A0ABP6Z4Z2_9ACTN</name>
<dbReference type="EMBL" id="BAABDQ010000033">
    <property type="protein sequence ID" value="GAA3598840.1"/>
    <property type="molecule type" value="Genomic_DNA"/>
</dbReference>
<proteinExistence type="predicted"/>
<dbReference type="Pfam" id="PF03992">
    <property type="entry name" value="ABM"/>
    <property type="match status" value="1"/>
</dbReference>
<protein>
    <recommendedName>
        <fullName evidence="1">ABM domain-containing protein</fullName>
    </recommendedName>
</protein>
<accession>A0ABP6Z4Z2</accession>
<gene>
    <name evidence="2" type="ORF">GCM10022419_098110</name>
</gene>
<reference evidence="3" key="1">
    <citation type="journal article" date="2019" name="Int. J. Syst. Evol. Microbiol.">
        <title>The Global Catalogue of Microorganisms (GCM) 10K type strain sequencing project: providing services to taxonomists for standard genome sequencing and annotation.</title>
        <authorList>
            <consortium name="The Broad Institute Genomics Platform"/>
            <consortium name="The Broad Institute Genome Sequencing Center for Infectious Disease"/>
            <person name="Wu L."/>
            <person name="Ma J."/>
        </authorList>
    </citation>
    <scope>NUCLEOTIDE SEQUENCE [LARGE SCALE GENOMIC DNA]</scope>
    <source>
        <strain evidence="3">JCM 17326</strain>
    </source>
</reference>
<comment type="caution">
    <text evidence="2">The sequence shown here is derived from an EMBL/GenBank/DDBJ whole genome shotgun (WGS) entry which is preliminary data.</text>
</comment>
<dbReference type="Proteomes" id="UP001500630">
    <property type="component" value="Unassembled WGS sequence"/>
</dbReference>
<sequence>MAIRHLITIHVAPGRTADFVSAFKALQAIAHRQDGCEQYELFQSLDAPDMLVLLERWTSQELLNKHMEAERNRDSSPVDALVALWAPGELPTVERFEV</sequence>
<dbReference type="Gene3D" id="3.30.70.100">
    <property type="match status" value="1"/>
</dbReference>
<dbReference type="PROSITE" id="PS51725">
    <property type="entry name" value="ABM"/>
    <property type="match status" value="1"/>
</dbReference>
<feature type="domain" description="ABM" evidence="1">
    <location>
        <begin position="3"/>
        <end position="93"/>
    </location>
</feature>
<dbReference type="InterPro" id="IPR011008">
    <property type="entry name" value="Dimeric_a/b-barrel"/>
</dbReference>
<evidence type="ECO:0000313" key="2">
    <source>
        <dbReference type="EMBL" id="GAA3598840.1"/>
    </source>
</evidence>
<dbReference type="RefSeq" id="WP_345572891.1">
    <property type="nucleotide sequence ID" value="NZ_BAABDQ010000033.1"/>
</dbReference>
<evidence type="ECO:0000313" key="3">
    <source>
        <dbReference type="Proteomes" id="UP001500630"/>
    </source>
</evidence>
<dbReference type="SUPFAM" id="SSF54909">
    <property type="entry name" value="Dimeric alpha+beta barrel"/>
    <property type="match status" value="1"/>
</dbReference>
<keyword evidence="3" id="KW-1185">Reference proteome</keyword>
<dbReference type="InterPro" id="IPR007138">
    <property type="entry name" value="ABM_dom"/>
</dbReference>
<organism evidence="2 3">
    <name type="scientific">Nonomuraea rosea</name>
    <dbReference type="NCBI Taxonomy" id="638574"/>
    <lineage>
        <taxon>Bacteria</taxon>
        <taxon>Bacillati</taxon>
        <taxon>Actinomycetota</taxon>
        <taxon>Actinomycetes</taxon>
        <taxon>Streptosporangiales</taxon>
        <taxon>Streptosporangiaceae</taxon>
        <taxon>Nonomuraea</taxon>
    </lineage>
</organism>